<dbReference type="AlphaFoldDB" id="C2KHN8"/>
<reference evidence="1 2" key="1">
    <citation type="submission" date="2009-04" db="EMBL/GenBank/DDBJ databases">
        <authorList>
            <person name="Qin X."/>
            <person name="Bachman B."/>
            <person name="Battles P."/>
            <person name="Bell A."/>
            <person name="Bess C."/>
            <person name="Bickham C."/>
            <person name="Chaboub L."/>
            <person name="Chen D."/>
            <person name="Coyle M."/>
            <person name="Deiros D.R."/>
            <person name="Dinh H."/>
            <person name="Forbes L."/>
            <person name="Fowler G."/>
            <person name="Francisco L."/>
            <person name="Fu Q."/>
            <person name="Gubbala S."/>
            <person name="Hale W."/>
            <person name="Han Y."/>
            <person name="Hemphill L."/>
            <person name="Highlander S.K."/>
            <person name="Hirani K."/>
            <person name="Hogues M."/>
            <person name="Jackson L."/>
            <person name="Jakkamsetti A."/>
            <person name="Javaid M."/>
            <person name="Jiang H."/>
            <person name="Korchina V."/>
            <person name="Kovar C."/>
            <person name="Lara F."/>
            <person name="Lee S."/>
            <person name="Mata R."/>
            <person name="Mathew T."/>
            <person name="Moen C."/>
            <person name="Morales K."/>
            <person name="Munidasa M."/>
            <person name="Nazareth L."/>
            <person name="Ngo R."/>
            <person name="Nguyen L."/>
            <person name="Okwuonu G."/>
            <person name="Ongeri F."/>
            <person name="Patil S."/>
            <person name="Petrosino J."/>
            <person name="Pham C."/>
            <person name="Pham P."/>
            <person name="Pu L.-L."/>
            <person name="Puazo M."/>
            <person name="Raj R."/>
            <person name="Reid J."/>
            <person name="Rouhana J."/>
            <person name="Saada N."/>
            <person name="Shang Y."/>
            <person name="Simmons D."/>
            <person name="Thornton R."/>
            <person name="Warren J."/>
            <person name="Weissenberger G."/>
            <person name="Zhang J."/>
            <person name="Zhang L."/>
            <person name="Zhou C."/>
            <person name="Zhu D."/>
            <person name="Muzny D."/>
            <person name="Worley K."/>
            <person name="Gibbs R."/>
        </authorList>
    </citation>
    <scope>NUCLEOTIDE SEQUENCE [LARGE SCALE GENOMIC DNA]</scope>
    <source>
        <strain evidence="1 2">ATCC 19254</strain>
    </source>
</reference>
<organism evidence="1 2">
    <name type="scientific">Leuconostoc mesenteroides subsp. cremoris ATCC 19254</name>
    <dbReference type="NCBI Taxonomy" id="586220"/>
    <lineage>
        <taxon>Bacteria</taxon>
        <taxon>Bacillati</taxon>
        <taxon>Bacillota</taxon>
        <taxon>Bacilli</taxon>
        <taxon>Lactobacillales</taxon>
        <taxon>Lactobacillaceae</taxon>
        <taxon>Leuconostoc</taxon>
    </lineage>
</organism>
<accession>C2KHN8</accession>
<sequence>MQATTPNRFFEITRALSTLLGCGLVQTRMWYQ</sequence>
<gene>
    <name evidence="1" type="ORF">HMPREF0555_0154</name>
</gene>
<evidence type="ECO:0000313" key="2">
    <source>
        <dbReference type="Proteomes" id="UP000004283"/>
    </source>
</evidence>
<dbReference type="HOGENOM" id="CLU_3390093_0_0_9"/>
<name>C2KHN8_LEUMC</name>
<evidence type="ECO:0000313" key="1">
    <source>
        <dbReference type="EMBL" id="EEJ43231.1"/>
    </source>
</evidence>
<comment type="caution">
    <text evidence="1">The sequence shown here is derived from an EMBL/GenBank/DDBJ whole genome shotgun (WGS) entry which is preliminary data.</text>
</comment>
<proteinExistence type="predicted"/>
<protein>
    <submittedName>
        <fullName evidence="1">Uncharacterized protein</fullName>
    </submittedName>
</protein>
<dbReference type="Proteomes" id="UP000004283">
    <property type="component" value="Unassembled WGS sequence"/>
</dbReference>
<dbReference type="EMBL" id="ACKV01000007">
    <property type="protein sequence ID" value="EEJ43231.1"/>
    <property type="molecule type" value="Genomic_DNA"/>
</dbReference>